<dbReference type="OrthoDB" id="9805101at2"/>
<keyword evidence="2 6" id="KW-1003">Cell membrane</keyword>
<dbReference type="Proteomes" id="UP000286678">
    <property type="component" value="Unassembled WGS sequence"/>
</dbReference>
<feature type="binding site" evidence="6">
    <location>
        <position position="522"/>
    </location>
    <ligand>
        <name>Zn(2+)</name>
        <dbReference type="ChEBI" id="CHEBI:29105"/>
    </ligand>
</feature>
<evidence type="ECO:0000256" key="6">
    <source>
        <dbReference type="HAMAP-Rule" id="MF_01871"/>
    </source>
</evidence>
<feature type="binding site" evidence="6">
    <location>
        <position position="507"/>
    </location>
    <ligand>
        <name>Zn(2+)</name>
        <dbReference type="ChEBI" id="CHEBI:29105"/>
    </ligand>
</feature>
<evidence type="ECO:0000256" key="2">
    <source>
        <dbReference type="ARBA" id="ARBA00022475"/>
    </source>
</evidence>
<dbReference type="HAMAP" id="MF_01871">
    <property type="entry name" value="DabA"/>
    <property type="match status" value="1"/>
</dbReference>
<dbReference type="PANTHER" id="PTHR38344:SF1">
    <property type="entry name" value="INORGANIC CARBON TRANSPORTER SUBUNIT DABA-RELATED"/>
    <property type="match status" value="1"/>
</dbReference>
<feature type="binding site" evidence="6">
    <location>
        <position position="329"/>
    </location>
    <ligand>
        <name>Zn(2+)</name>
        <dbReference type="ChEBI" id="CHEBI:29105"/>
    </ligand>
</feature>
<name>A0A432XPQ4_9GAMM</name>
<evidence type="ECO:0000313" key="8">
    <source>
        <dbReference type="EMBL" id="RUO50601.1"/>
    </source>
</evidence>
<evidence type="ECO:0000256" key="7">
    <source>
        <dbReference type="SAM" id="MobiDB-lite"/>
    </source>
</evidence>
<organism evidence="8 9">
    <name type="scientific">Pseudidiomarina aquimaris</name>
    <dbReference type="NCBI Taxonomy" id="641841"/>
    <lineage>
        <taxon>Bacteria</taxon>
        <taxon>Pseudomonadati</taxon>
        <taxon>Pseudomonadota</taxon>
        <taxon>Gammaproteobacteria</taxon>
        <taxon>Alteromonadales</taxon>
        <taxon>Idiomarinaceae</taxon>
        <taxon>Pseudidiomarina</taxon>
    </lineage>
</organism>
<dbReference type="Pfam" id="PF10070">
    <property type="entry name" value="DabA"/>
    <property type="match status" value="1"/>
</dbReference>
<comment type="caution">
    <text evidence="8">The sequence shown here is derived from an EMBL/GenBank/DDBJ whole genome shotgun (WGS) entry which is preliminary data.</text>
</comment>
<dbReference type="EMBL" id="PIPT01000001">
    <property type="protein sequence ID" value="RUO50601.1"/>
    <property type="molecule type" value="Genomic_DNA"/>
</dbReference>
<comment type="similarity">
    <text evidence="6">Belongs to the inorganic carbon transporter (TC 9.A.2) DabA family.</text>
</comment>
<feature type="region of interest" description="Disordered" evidence="7">
    <location>
        <begin position="605"/>
        <end position="625"/>
    </location>
</feature>
<dbReference type="GO" id="GO:0008270">
    <property type="term" value="F:zinc ion binding"/>
    <property type="evidence" value="ECO:0007669"/>
    <property type="project" value="UniProtKB-UniRule"/>
</dbReference>
<sequence length="824" mass="92679">MSQLTLQELGQQVCKRVAPVWPLPRSIAVNPWWQHREASIREVAEYEQTHKNVRLLMPASYYQQRWLREIQPEHLAQAAQEHGLQQSAQQLLQALQTMDSSAGALPSIAEVMNSGQERTRTLPWRTEIVHQLSQFCALWVNYPEQFNGADSADALYLAWLDIVRHDRGIELLVGERRVEEELATLPRSSAELWQLIAEEIPLSMPEQLDAWLQVALHDIYGWASVFAQRRWARELENSENVYDELDQLLAIRVAWELVCWRLSNATQRERFVDAYQSLAERRAQTVHEQEVLWVWQRALELSYQTSLAQQLGQLQPVTSGAPQLQAVFCIDVRSEPMRRALEAQDKGIQTFGFAGFFGLPVDYQVSESLVKPQLPGLLAPQFRVTQKQDAAAQAQRTHSWRAASWHRSLESPAGAYGWVEMSGLAKIWKLLERSLWPKPQARIGSEVIRPREWQITKRGQPSLCERAAARAAAEPASDAELAGLAANALRGMGLTENFARQVLIVGHSACVANNPHAASLDCGACGGQSGEVNARVLVQLFNRAEVRRILAAEHGITIPQSTLFLPALHDTTQQVLRVLSTDSETKNSADSAHKGDTQQLEKWLEKASTSAQKEQRGRLADKPRAAKALQQRAANWAELRPEWGLARNAAIIFAPREATAKGHFDARAFLHTYYAERDPEQAVLTQLMTAPMVVAHWINMQYYGSMTAPQTFGSGNKMLHNVVADGVGVFEGNGGDLRIGLARQSLHDGKDWYHQPLRLTVVIAASISAIDKVIAEQKVVRELVENEWLYLWQWEPTTGDLQQRNAAGWQAISKLQETQHDLAI</sequence>
<dbReference type="AlphaFoldDB" id="A0A432XPQ4"/>
<gene>
    <name evidence="6" type="primary">dabA</name>
    <name evidence="8" type="ORF">CWE21_00405</name>
</gene>
<keyword evidence="1 6" id="KW-0813">Transport</keyword>
<keyword evidence="3 6" id="KW-0479">Metal-binding</keyword>
<protein>
    <recommendedName>
        <fullName evidence="6">Probable inorganic carbon transporter subunit DabA</fullName>
    </recommendedName>
</protein>
<evidence type="ECO:0000256" key="3">
    <source>
        <dbReference type="ARBA" id="ARBA00022723"/>
    </source>
</evidence>
<keyword evidence="4 6" id="KW-0862">Zinc</keyword>
<dbReference type="PANTHER" id="PTHR38344">
    <property type="entry name" value="UPF0753 PROTEIN AQ_863"/>
    <property type="match status" value="1"/>
</dbReference>
<accession>A0A432XPQ4</accession>
<dbReference type="InterPro" id="IPR018752">
    <property type="entry name" value="DabA"/>
</dbReference>
<feature type="compositionally biased region" description="Basic and acidic residues" evidence="7">
    <location>
        <begin position="613"/>
        <end position="624"/>
    </location>
</feature>
<evidence type="ECO:0000256" key="1">
    <source>
        <dbReference type="ARBA" id="ARBA00022448"/>
    </source>
</evidence>
<comment type="cofactor">
    <cofactor evidence="6">
        <name>Zn(2+)</name>
        <dbReference type="ChEBI" id="CHEBI:29105"/>
    </cofactor>
</comment>
<evidence type="ECO:0000313" key="9">
    <source>
        <dbReference type="Proteomes" id="UP000286678"/>
    </source>
</evidence>
<keyword evidence="5 6" id="KW-0472">Membrane</keyword>
<comment type="subunit">
    <text evidence="6">Forms a complex with DabB.</text>
</comment>
<dbReference type="GO" id="GO:0005886">
    <property type="term" value="C:plasma membrane"/>
    <property type="evidence" value="ECO:0007669"/>
    <property type="project" value="UniProtKB-SubCell"/>
</dbReference>
<evidence type="ECO:0000256" key="4">
    <source>
        <dbReference type="ARBA" id="ARBA00022833"/>
    </source>
</evidence>
<comment type="function">
    <text evidence="6">Part of an energy-coupled inorganic carbon pump.</text>
</comment>
<evidence type="ECO:0000256" key="5">
    <source>
        <dbReference type="ARBA" id="ARBA00023136"/>
    </source>
</evidence>
<proteinExistence type="inferred from homology"/>
<reference evidence="9" key="1">
    <citation type="journal article" date="2018" name="Front. Microbiol.">
        <title>Genome-Based Analysis Reveals the Taxonomy and Diversity of the Family Idiomarinaceae.</title>
        <authorList>
            <person name="Liu Y."/>
            <person name="Lai Q."/>
            <person name="Shao Z."/>
        </authorList>
    </citation>
    <scope>NUCLEOTIDE SEQUENCE [LARGE SCALE GENOMIC DNA]</scope>
    <source>
        <strain evidence="9">SW15</strain>
    </source>
</reference>
<feature type="binding site" evidence="6">
    <location>
        <position position="331"/>
    </location>
    <ligand>
        <name>Zn(2+)</name>
        <dbReference type="ChEBI" id="CHEBI:29105"/>
    </ligand>
</feature>
<dbReference type="RefSeq" id="WP_126832100.1">
    <property type="nucleotide sequence ID" value="NZ_PIPT01000001.1"/>
</dbReference>
<comment type="subcellular location">
    <subcellularLocation>
        <location evidence="6">Cell membrane</location>
        <topology evidence="6">Peripheral membrane protein</topology>
    </subcellularLocation>
</comment>
<keyword evidence="9" id="KW-1185">Reference proteome</keyword>